<protein>
    <submittedName>
        <fullName evidence="2">Uncharacterized protein</fullName>
    </submittedName>
</protein>
<dbReference type="OMA" id="MEDMATS"/>
<feature type="compositionally biased region" description="Low complexity" evidence="1">
    <location>
        <begin position="1"/>
        <end position="15"/>
    </location>
</feature>
<sequence length="79" mass="7991">MRTHSSSFAMSVSSSQGLTSNRIDDLAMRVGSGGRDLTSSSEPNRSKSSSSSSFGAAAGVEPQVGFFTPGRLTGGGTVC</sequence>
<proteinExistence type="predicted"/>
<name>A0A3Q3XG94_MOLML</name>
<keyword evidence="3" id="KW-1185">Reference proteome</keyword>
<accession>A0A3Q3XG94</accession>
<dbReference type="Proteomes" id="UP000261620">
    <property type="component" value="Unplaced"/>
</dbReference>
<feature type="region of interest" description="Disordered" evidence="1">
    <location>
        <begin position="1"/>
        <end position="56"/>
    </location>
</feature>
<evidence type="ECO:0000313" key="3">
    <source>
        <dbReference type="Proteomes" id="UP000261620"/>
    </source>
</evidence>
<dbReference type="Ensembl" id="ENSMMOT00000028378.1">
    <property type="protein sequence ID" value="ENSMMOP00000027905.1"/>
    <property type="gene ID" value="ENSMMOG00000021095.1"/>
</dbReference>
<evidence type="ECO:0000313" key="2">
    <source>
        <dbReference type="Ensembl" id="ENSMMOP00000027905.1"/>
    </source>
</evidence>
<evidence type="ECO:0000256" key="1">
    <source>
        <dbReference type="SAM" id="MobiDB-lite"/>
    </source>
</evidence>
<reference evidence="2" key="2">
    <citation type="submission" date="2025-09" db="UniProtKB">
        <authorList>
            <consortium name="Ensembl"/>
        </authorList>
    </citation>
    <scope>IDENTIFICATION</scope>
</reference>
<reference evidence="2" key="1">
    <citation type="submission" date="2025-08" db="UniProtKB">
        <authorList>
            <consortium name="Ensembl"/>
        </authorList>
    </citation>
    <scope>IDENTIFICATION</scope>
</reference>
<organism evidence="2 3">
    <name type="scientific">Mola mola</name>
    <name type="common">Ocean sunfish</name>
    <name type="synonym">Tetraodon mola</name>
    <dbReference type="NCBI Taxonomy" id="94237"/>
    <lineage>
        <taxon>Eukaryota</taxon>
        <taxon>Metazoa</taxon>
        <taxon>Chordata</taxon>
        <taxon>Craniata</taxon>
        <taxon>Vertebrata</taxon>
        <taxon>Euteleostomi</taxon>
        <taxon>Actinopterygii</taxon>
        <taxon>Neopterygii</taxon>
        <taxon>Teleostei</taxon>
        <taxon>Neoteleostei</taxon>
        <taxon>Acanthomorphata</taxon>
        <taxon>Eupercaria</taxon>
        <taxon>Tetraodontiformes</taxon>
        <taxon>Molidae</taxon>
        <taxon>Mola</taxon>
    </lineage>
</organism>
<feature type="compositionally biased region" description="Low complexity" evidence="1">
    <location>
        <begin position="39"/>
        <end position="53"/>
    </location>
</feature>
<dbReference type="AlphaFoldDB" id="A0A3Q3XG94"/>